<dbReference type="AlphaFoldDB" id="A0A0M7B6Y7"/>
<dbReference type="Pfam" id="PF00117">
    <property type="entry name" value="GATase"/>
    <property type="match status" value="1"/>
</dbReference>
<keyword evidence="2" id="KW-0436">Ligase</keyword>
<dbReference type="PANTHER" id="PTHR42695:SF5">
    <property type="entry name" value="GLUTAMINE AMIDOTRANSFERASE YLR126C-RELATED"/>
    <property type="match status" value="1"/>
</dbReference>
<dbReference type="PROSITE" id="PS51273">
    <property type="entry name" value="GATASE_TYPE_1"/>
    <property type="match status" value="1"/>
</dbReference>
<dbReference type="SUPFAM" id="SSF52317">
    <property type="entry name" value="Class I glutamine amidotransferase-like"/>
    <property type="match status" value="1"/>
</dbReference>
<dbReference type="EC" id="6.3.5.2" evidence="2"/>
<evidence type="ECO:0000313" key="3">
    <source>
        <dbReference type="Proteomes" id="UP000049455"/>
    </source>
</evidence>
<dbReference type="InterPro" id="IPR029062">
    <property type="entry name" value="Class_I_gatase-like"/>
</dbReference>
<dbReference type="InterPro" id="IPR044992">
    <property type="entry name" value="ChyE-like"/>
</dbReference>
<accession>A0A0M7B6Y7</accession>
<reference evidence="2 3" key="1">
    <citation type="submission" date="2015-09" db="EMBL/GenBank/DDBJ databases">
        <authorList>
            <person name="Jackson K.R."/>
            <person name="Lunt B.L."/>
            <person name="Fisher J.N.B."/>
            <person name="Gardner A.V."/>
            <person name="Bailey M.E."/>
            <person name="Deus L.M."/>
            <person name="Earl A.S."/>
            <person name="Gibby P.D."/>
            <person name="Hartmann K.A."/>
            <person name="Liu J.E."/>
            <person name="Manci A.M."/>
            <person name="Nielsen D.A."/>
            <person name="Solomon M.B."/>
            <person name="Breakwell D.P."/>
            <person name="Burnett S.H."/>
            <person name="Grose J.H."/>
        </authorList>
    </citation>
    <scope>NUCLEOTIDE SEQUENCE [LARGE SCALE GENOMIC DNA]</scope>
    <source>
        <strain evidence="2 3">CECT 7799</strain>
    </source>
</reference>
<keyword evidence="3" id="KW-1185">Reference proteome</keyword>
<sequence length="232" mass="25485">MKIGLLLTGHAPDPLQPLRGDYDAMFTRLLAGQGLEFDSYDVENMVFPESIDAADGWLISGSRHGAYEDHPFIPPLERFIRQAYAARIPIVGICFGHQIVAQALGGKVVKHPEGWALGRQDYEMSDGRIIRLNAWHQDQVRDLPPDAKPIARSAFCEYAMLTYGDRAFTVQPHPEFDGNVIADFVALRKGTGTYPDDLMDRAAESAALPDDSAALARAIGDFFKTGVVDVPA</sequence>
<dbReference type="InterPro" id="IPR017926">
    <property type="entry name" value="GATASE"/>
</dbReference>
<dbReference type="PANTHER" id="PTHR42695">
    <property type="entry name" value="GLUTAMINE AMIDOTRANSFERASE YLR126C-RELATED"/>
    <property type="match status" value="1"/>
</dbReference>
<dbReference type="GO" id="GO:0003922">
    <property type="term" value="F:GMP synthase (glutamine-hydrolyzing) activity"/>
    <property type="evidence" value="ECO:0007669"/>
    <property type="project" value="UniProtKB-EC"/>
</dbReference>
<dbReference type="STRING" id="313367.JSE7799_00448"/>
<dbReference type="Proteomes" id="UP000049455">
    <property type="component" value="Unassembled WGS sequence"/>
</dbReference>
<protein>
    <submittedName>
        <fullName evidence="2">GMP synthase [glutamine-hydrolyzing]</fullName>
        <ecNumber evidence="2">6.3.5.2</ecNumber>
    </submittedName>
</protein>
<evidence type="ECO:0000313" key="2">
    <source>
        <dbReference type="EMBL" id="CUH18713.1"/>
    </source>
</evidence>
<dbReference type="RefSeq" id="WP_055662151.1">
    <property type="nucleotide sequence ID" value="NZ_CYPR01000021.1"/>
</dbReference>
<name>A0A0M7B6Y7_9RHOB</name>
<dbReference type="EMBL" id="CYPR01000021">
    <property type="protein sequence ID" value="CUH18713.1"/>
    <property type="molecule type" value="Genomic_DNA"/>
</dbReference>
<gene>
    <name evidence="2" type="primary">guaA_1</name>
    <name evidence="2" type="ORF">JSE7799_00448</name>
</gene>
<dbReference type="OrthoDB" id="7365442at2"/>
<organism evidence="2 3">
    <name type="scientific">Jannaschia seosinensis</name>
    <dbReference type="NCBI Taxonomy" id="313367"/>
    <lineage>
        <taxon>Bacteria</taxon>
        <taxon>Pseudomonadati</taxon>
        <taxon>Pseudomonadota</taxon>
        <taxon>Alphaproteobacteria</taxon>
        <taxon>Rhodobacterales</taxon>
        <taxon>Roseobacteraceae</taxon>
        <taxon>Jannaschia</taxon>
    </lineage>
</organism>
<dbReference type="CDD" id="cd01741">
    <property type="entry name" value="GATase1_1"/>
    <property type="match status" value="1"/>
</dbReference>
<proteinExistence type="predicted"/>
<dbReference type="Gene3D" id="3.40.50.880">
    <property type="match status" value="1"/>
</dbReference>
<evidence type="ECO:0000259" key="1">
    <source>
        <dbReference type="Pfam" id="PF00117"/>
    </source>
</evidence>
<dbReference type="GO" id="GO:0005829">
    <property type="term" value="C:cytosol"/>
    <property type="evidence" value="ECO:0007669"/>
    <property type="project" value="TreeGrafter"/>
</dbReference>
<feature type="domain" description="Glutamine amidotransferase" evidence="1">
    <location>
        <begin position="52"/>
        <end position="178"/>
    </location>
</feature>